<gene>
    <name evidence="1" type="ORF">ENT73_04030</name>
</gene>
<sequence>MKCKHNICFFLAILIVLFTLFLNISKGSGSYPKEVRRGYLLDRSGEPLVINKESFQGYLIVRGKSLLGKEIPEELKPYLPPYFELPSKGLVPISENLTFEEAQKLSKIKDVVVRGEIRRTLLFRELRPLLGIASGSEGISGVEKAFNERLKKGESLTLSLDLNICKKIYNNAKHYTSLFPRNLAIFKKDTGELLAFYSEEEKNFLAESFLIRESDFPFKLEEVNWELEAPTLKREGSALRVTPLHLVQALLSDYCGAKVSPTLILRKENTCKKSATSQEPLFLFLPQKGEWLYFLPKENTLYVFSGTLTEEERGENFSWDKFKKNLNYLAGLF</sequence>
<protein>
    <recommendedName>
        <fullName evidence="2">Penicillin-binding protein dimerisation domain-containing protein</fullName>
    </recommendedName>
</protein>
<dbReference type="InterPro" id="IPR036138">
    <property type="entry name" value="PBP_dimer_sf"/>
</dbReference>
<name>A0A832LVP9_9BACT</name>
<evidence type="ECO:0000313" key="1">
    <source>
        <dbReference type="EMBL" id="HGV55238.1"/>
    </source>
</evidence>
<dbReference type="EMBL" id="DSZU01000068">
    <property type="protein sequence ID" value="HGV55238.1"/>
    <property type="molecule type" value="Genomic_DNA"/>
</dbReference>
<dbReference type="Gene3D" id="3.90.1310.10">
    <property type="entry name" value="Penicillin-binding protein 2a (Domain 2)"/>
    <property type="match status" value="1"/>
</dbReference>
<dbReference type="SUPFAM" id="SSF56519">
    <property type="entry name" value="Penicillin binding protein dimerisation domain"/>
    <property type="match status" value="1"/>
</dbReference>
<evidence type="ECO:0008006" key="2">
    <source>
        <dbReference type="Google" id="ProtNLM"/>
    </source>
</evidence>
<dbReference type="AlphaFoldDB" id="A0A832LVP9"/>
<comment type="caution">
    <text evidence="1">The sequence shown here is derived from an EMBL/GenBank/DDBJ whole genome shotgun (WGS) entry which is preliminary data.</text>
</comment>
<proteinExistence type="predicted"/>
<organism evidence="1">
    <name type="scientific">Caldimicrobium thiodismutans</name>
    <dbReference type="NCBI Taxonomy" id="1653476"/>
    <lineage>
        <taxon>Bacteria</taxon>
        <taxon>Pseudomonadati</taxon>
        <taxon>Thermodesulfobacteriota</taxon>
        <taxon>Thermodesulfobacteria</taxon>
        <taxon>Thermodesulfobacteriales</taxon>
        <taxon>Thermodesulfobacteriaceae</taxon>
        <taxon>Caldimicrobium</taxon>
    </lineage>
</organism>
<reference evidence="1" key="1">
    <citation type="journal article" date="2020" name="mSystems">
        <title>Genome- and Community-Level Interaction Insights into Carbon Utilization and Element Cycling Functions of Hydrothermarchaeota in Hydrothermal Sediment.</title>
        <authorList>
            <person name="Zhou Z."/>
            <person name="Liu Y."/>
            <person name="Xu W."/>
            <person name="Pan J."/>
            <person name="Luo Z.H."/>
            <person name="Li M."/>
        </authorList>
    </citation>
    <scope>NUCLEOTIDE SEQUENCE [LARGE SCALE GENOMIC DNA]</scope>
    <source>
        <strain evidence="1">SpSt-605</strain>
    </source>
</reference>
<accession>A0A832LVP9</accession>
<dbReference type="GO" id="GO:0008658">
    <property type="term" value="F:penicillin binding"/>
    <property type="evidence" value="ECO:0007669"/>
    <property type="project" value="InterPro"/>
</dbReference>